<dbReference type="CDD" id="cd00077">
    <property type="entry name" value="HDc"/>
    <property type="match status" value="1"/>
</dbReference>
<dbReference type="RefSeq" id="XP_014153219.1">
    <property type="nucleotide sequence ID" value="XM_014297744.1"/>
</dbReference>
<dbReference type="PROSITE" id="PS51845">
    <property type="entry name" value="PDEASE_I_2"/>
    <property type="match status" value="1"/>
</dbReference>
<dbReference type="InterPro" id="IPR036971">
    <property type="entry name" value="PDEase_catalytic_dom_sf"/>
</dbReference>
<feature type="chain" id="PRO_5005538846" evidence="5">
    <location>
        <begin position="23"/>
        <end position="189"/>
    </location>
</feature>
<keyword evidence="2" id="KW-0378">Hydrolase</keyword>
<evidence type="ECO:0000256" key="2">
    <source>
        <dbReference type="ARBA" id="ARBA00022801"/>
    </source>
</evidence>
<dbReference type="GO" id="GO:0007165">
    <property type="term" value="P:signal transduction"/>
    <property type="evidence" value="ECO:0007669"/>
    <property type="project" value="InterPro"/>
</dbReference>
<dbReference type="STRING" id="667725.A0A0L0FR74"/>
<evidence type="ECO:0000313" key="7">
    <source>
        <dbReference type="EMBL" id="KNC79317.1"/>
    </source>
</evidence>
<feature type="binding site" evidence="4">
    <location>
        <position position="36"/>
    </location>
    <ligand>
        <name>Zn(2+)</name>
        <dbReference type="ChEBI" id="CHEBI:29105"/>
        <label>1</label>
    </ligand>
</feature>
<name>A0A0L0FR74_9EUKA</name>
<dbReference type="InterPro" id="IPR003607">
    <property type="entry name" value="HD/PDEase_dom"/>
</dbReference>
<dbReference type="Proteomes" id="UP000054560">
    <property type="component" value="Unassembled WGS sequence"/>
</dbReference>
<dbReference type="EMBL" id="KQ242325">
    <property type="protein sequence ID" value="KNC79317.1"/>
    <property type="molecule type" value="Genomic_DNA"/>
</dbReference>
<dbReference type="Gene3D" id="1.10.1300.10">
    <property type="entry name" value="3'5'-cyclic nucleotide phosphodiesterase, catalytic domain"/>
    <property type="match status" value="1"/>
</dbReference>
<accession>A0A0L0FR74</accession>
<evidence type="ECO:0000256" key="1">
    <source>
        <dbReference type="ARBA" id="ARBA00022723"/>
    </source>
</evidence>
<dbReference type="GO" id="GO:0004114">
    <property type="term" value="F:3',5'-cyclic-nucleotide phosphodiesterase activity"/>
    <property type="evidence" value="ECO:0007669"/>
    <property type="project" value="InterPro"/>
</dbReference>
<organism evidence="7 8">
    <name type="scientific">Sphaeroforma arctica JP610</name>
    <dbReference type="NCBI Taxonomy" id="667725"/>
    <lineage>
        <taxon>Eukaryota</taxon>
        <taxon>Ichthyosporea</taxon>
        <taxon>Ichthyophonida</taxon>
        <taxon>Sphaeroforma</taxon>
    </lineage>
</organism>
<dbReference type="PRINTS" id="PR00387">
    <property type="entry name" value="PDIESTERASE1"/>
</dbReference>
<evidence type="ECO:0000256" key="5">
    <source>
        <dbReference type="SAM" id="SignalP"/>
    </source>
</evidence>
<feature type="binding site" evidence="4">
    <location>
        <position position="73"/>
    </location>
    <ligand>
        <name>Zn(2+)</name>
        <dbReference type="ChEBI" id="CHEBI:29105"/>
        <label>2</label>
    </ligand>
</feature>
<protein>
    <submittedName>
        <fullName evidence="7">3'5'-cyclic nucleotide phosphodiesterase</fullName>
    </submittedName>
</protein>
<dbReference type="PANTHER" id="PTHR11347">
    <property type="entry name" value="CYCLIC NUCLEOTIDE PHOSPHODIESTERASE"/>
    <property type="match status" value="1"/>
</dbReference>
<evidence type="ECO:0000256" key="3">
    <source>
        <dbReference type="PIRSR" id="PIRSR623088-1"/>
    </source>
</evidence>
<feature type="domain" description="PDEase" evidence="6">
    <location>
        <begin position="1"/>
        <end position="189"/>
    </location>
</feature>
<dbReference type="InterPro" id="IPR023088">
    <property type="entry name" value="PDEase"/>
</dbReference>
<gene>
    <name evidence="7" type="ORF">SARC_08282</name>
</gene>
<proteinExistence type="predicted"/>
<feature type="active site" description="Proton donor" evidence="3">
    <location>
        <position position="32"/>
    </location>
</feature>
<feature type="signal peptide" evidence="5">
    <location>
        <begin position="1"/>
        <end position="22"/>
    </location>
</feature>
<dbReference type="InterPro" id="IPR002073">
    <property type="entry name" value="PDEase_catalytic_dom"/>
</dbReference>
<dbReference type="PROSITE" id="PS00126">
    <property type="entry name" value="PDEASE_I_1"/>
    <property type="match status" value="1"/>
</dbReference>
<reference evidence="7 8" key="1">
    <citation type="submission" date="2011-02" db="EMBL/GenBank/DDBJ databases">
        <title>The Genome Sequence of Sphaeroforma arctica JP610.</title>
        <authorList>
            <consortium name="The Broad Institute Genome Sequencing Platform"/>
            <person name="Russ C."/>
            <person name="Cuomo C."/>
            <person name="Young S.K."/>
            <person name="Zeng Q."/>
            <person name="Gargeya S."/>
            <person name="Alvarado L."/>
            <person name="Berlin A."/>
            <person name="Chapman S.B."/>
            <person name="Chen Z."/>
            <person name="Freedman E."/>
            <person name="Gellesch M."/>
            <person name="Goldberg J."/>
            <person name="Griggs A."/>
            <person name="Gujja S."/>
            <person name="Heilman E."/>
            <person name="Heiman D."/>
            <person name="Howarth C."/>
            <person name="Mehta T."/>
            <person name="Neiman D."/>
            <person name="Pearson M."/>
            <person name="Roberts A."/>
            <person name="Saif S."/>
            <person name="Shea T."/>
            <person name="Shenoy N."/>
            <person name="Sisk P."/>
            <person name="Stolte C."/>
            <person name="Sykes S."/>
            <person name="White J."/>
            <person name="Yandava C."/>
            <person name="Burger G."/>
            <person name="Gray M.W."/>
            <person name="Holland P.W.H."/>
            <person name="King N."/>
            <person name="Lang F.B.F."/>
            <person name="Roger A.J."/>
            <person name="Ruiz-Trillo I."/>
            <person name="Haas B."/>
            <person name="Nusbaum C."/>
            <person name="Birren B."/>
        </authorList>
    </citation>
    <scope>NUCLEOTIDE SEQUENCE [LARGE SCALE GENOMIC DNA]</scope>
    <source>
        <strain evidence="7 8">JP610</strain>
    </source>
</reference>
<evidence type="ECO:0000313" key="8">
    <source>
        <dbReference type="Proteomes" id="UP000054560"/>
    </source>
</evidence>
<sequence length="189" mass="21110">MGWMAKFHIDVITLRTFLKVLAHGYRADNPFHNAVHAADVTQAVYYFINSPGLRDRLTDVEKFTAVIAAVIHDVDHPGLNNAFLEKSNDLINLIHGSSGTLERHHLTAGLDVLFRCDLLKQMTPEDREHVCSLVKELVLATDMARHGEFMEKFNGLHTNGVDWSNSGEFGAMRTSNLNISIKAGSIRNT</sequence>
<dbReference type="SUPFAM" id="SSF109604">
    <property type="entry name" value="HD-domain/PDEase-like"/>
    <property type="match status" value="1"/>
</dbReference>
<dbReference type="eggNOG" id="KOG3689">
    <property type="taxonomic scope" value="Eukaryota"/>
</dbReference>
<dbReference type="GO" id="GO:0046872">
    <property type="term" value="F:metal ion binding"/>
    <property type="evidence" value="ECO:0007669"/>
    <property type="project" value="UniProtKB-KW"/>
</dbReference>
<evidence type="ECO:0000259" key="6">
    <source>
        <dbReference type="PROSITE" id="PS51845"/>
    </source>
</evidence>
<dbReference type="GeneID" id="25908786"/>
<dbReference type="InterPro" id="IPR023174">
    <property type="entry name" value="PDEase_CS"/>
</dbReference>
<feature type="binding site" evidence="4">
    <location>
        <position position="73"/>
    </location>
    <ligand>
        <name>Zn(2+)</name>
        <dbReference type="ChEBI" id="CHEBI:29105"/>
        <label>1</label>
    </ligand>
</feature>
<feature type="binding site" evidence="4">
    <location>
        <position position="72"/>
    </location>
    <ligand>
        <name>Zn(2+)</name>
        <dbReference type="ChEBI" id="CHEBI:29105"/>
        <label>1</label>
    </ligand>
</feature>
<dbReference type="Pfam" id="PF00233">
    <property type="entry name" value="PDEase_I"/>
    <property type="match status" value="1"/>
</dbReference>
<keyword evidence="8" id="KW-1185">Reference proteome</keyword>
<dbReference type="AlphaFoldDB" id="A0A0L0FR74"/>
<dbReference type="OrthoDB" id="189220at2759"/>
<keyword evidence="5" id="KW-0732">Signal</keyword>
<keyword evidence="1 4" id="KW-0479">Metal-binding</keyword>
<evidence type="ECO:0000256" key="4">
    <source>
        <dbReference type="PIRSR" id="PIRSR623088-3"/>
    </source>
</evidence>